<organism evidence="2 3">
    <name type="scientific">Zasmidium cellare</name>
    <name type="common">Wine cellar mold</name>
    <name type="synonym">Racodium cellare</name>
    <dbReference type="NCBI Taxonomy" id="395010"/>
    <lineage>
        <taxon>Eukaryota</taxon>
        <taxon>Fungi</taxon>
        <taxon>Dikarya</taxon>
        <taxon>Ascomycota</taxon>
        <taxon>Pezizomycotina</taxon>
        <taxon>Dothideomycetes</taxon>
        <taxon>Dothideomycetidae</taxon>
        <taxon>Mycosphaerellales</taxon>
        <taxon>Mycosphaerellaceae</taxon>
        <taxon>Zasmidium</taxon>
    </lineage>
</organism>
<comment type="caution">
    <text evidence="2">The sequence shown here is derived from an EMBL/GenBank/DDBJ whole genome shotgun (WGS) entry which is preliminary data.</text>
</comment>
<keyword evidence="3" id="KW-1185">Reference proteome</keyword>
<accession>A0ABR0EBJ4</accession>
<evidence type="ECO:0000313" key="3">
    <source>
        <dbReference type="Proteomes" id="UP001305779"/>
    </source>
</evidence>
<reference evidence="2 3" key="1">
    <citation type="journal article" date="2023" name="G3 (Bethesda)">
        <title>A chromosome-level genome assembly of Zasmidium syzygii isolated from banana leaves.</title>
        <authorList>
            <person name="van Westerhoven A.C."/>
            <person name="Mehrabi R."/>
            <person name="Talebi R."/>
            <person name="Steentjes M.B.F."/>
            <person name="Corcolon B."/>
            <person name="Chong P.A."/>
            <person name="Kema G.H.J."/>
            <person name="Seidl M.F."/>
        </authorList>
    </citation>
    <scope>NUCLEOTIDE SEQUENCE [LARGE SCALE GENOMIC DNA]</scope>
    <source>
        <strain evidence="2 3">P124</strain>
    </source>
</reference>
<sequence length="200" mass="21914">MNVALPKQIAAVKPGLVVGKAANGATTSAVVCEELIDAMDIIVEWDISVHVSAHLYPSPKQRQCRASTSIKPPKEPSTAPSIQEDYPEQPTSPQAHNTPRAAIMSGWQSWPGSRGAWQGRPRGYYGQGDDSFIGRRGAMENNWSPFARTDMTSPADYARDYYGGSWSGRAGQNRHAAMQQQFMGLQPGSQYNSRLPRGFF</sequence>
<feature type="region of interest" description="Disordered" evidence="1">
    <location>
        <begin position="58"/>
        <end position="97"/>
    </location>
</feature>
<dbReference type="Proteomes" id="UP001305779">
    <property type="component" value="Unassembled WGS sequence"/>
</dbReference>
<gene>
    <name evidence="2" type="ORF">PRZ48_009369</name>
</gene>
<evidence type="ECO:0000313" key="2">
    <source>
        <dbReference type="EMBL" id="KAK4498859.1"/>
    </source>
</evidence>
<evidence type="ECO:0000256" key="1">
    <source>
        <dbReference type="SAM" id="MobiDB-lite"/>
    </source>
</evidence>
<name>A0ABR0EBJ4_ZASCE</name>
<proteinExistence type="predicted"/>
<feature type="compositionally biased region" description="Polar residues" evidence="1">
    <location>
        <begin position="60"/>
        <end position="70"/>
    </location>
</feature>
<dbReference type="EMBL" id="JAXOVC010000007">
    <property type="protein sequence ID" value="KAK4498859.1"/>
    <property type="molecule type" value="Genomic_DNA"/>
</dbReference>
<protein>
    <submittedName>
        <fullName evidence="2">Uncharacterized protein</fullName>
    </submittedName>
</protein>